<dbReference type="InterPro" id="IPR013784">
    <property type="entry name" value="Carb-bd-like_fold"/>
</dbReference>
<dbReference type="AlphaFoldDB" id="A0A4R4E1B4"/>
<sequence>MRIIVDAATSGTSLTLHVSGPDAQPLAAAEVRIEGTGVKGITDAHGKCILKDVEPGTKKITIAHRDYTQKTLEDVQLKPGKSNKLKAAL</sequence>
<keyword evidence="2" id="KW-1185">Reference proteome</keyword>
<organism evidence="1 2">
    <name type="scientific">Flaviaesturariibacter aridisoli</name>
    <dbReference type="NCBI Taxonomy" id="2545761"/>
    <lineage>
        <taxon>Bacteria</taxon>
        <taxon>Pseudomonadati</taxon>
        <taxon>Bacteroidota</taxon>
        <taxon>Chitinophagia</taxon>
        <taxon>Chitinophagales</taxon>
        <taxon>Chitinophagaceae</taxon>
        <taxon>Flaviaestuariibacter</taxon>
    </lineage>
</organism>
<dbReference type="RefSeq" id="WP_131852809.1">
    <property type="nucleotide sequence ID" value="NZ_SKFH01000027.1"/>
</dbReference>
<keyword evidence="1" id="KW-0378">Hydrolase</keyword>
<dbReference type="GO" id="GO:0004180">
    <property type="term" value="F:carboxypeptidase activity"/>
    <property type="evidence" value="ECO:0007669"/>
    <property type="project" value="UniProtKB-KW"/>
</dbReference>
<dbReference type="OrthoDB" id="603275at2"/>
<keyword evidence="1" id="KW-0645">Protease</keyword>
<accession>A0A4R4E1B4</accession>
<proteinExistence type="predicted"/>
<gene>
    <name evidence="1" type="ORF">E0486_13890</name>
</gene>
<protein>
    <submittedName>
        <fullName evidence="1">Carboxypeptidase regulatory-like domain-containing protein</fullName>
    </submittedName>
</protein>
<dbReference type="Pfam" id="PF13620">
    <property type="entry name" value="CarboxypepD_reg"/>
    <property type="match status" value="1"/>
</dbReference>
<evidence type="ECO:0000313" key="1">
    <source>
        <dbReference type="EMBL" id="TCZ68371.1"/>
    </source>
</evidence>
<name>A0A4R4E1B4_9BACT</name>
<dbReference type="Gene3D" id="2.60.40.1120">
    <property type="entry name" value="Carboxypeptidase-like, regulatory domain"/>
    <property type="match status" value="1"/>
</dbReference>
<dbReference type="SUPFAM" id="SSF49452">
    <property type="entry name" value="Starch-binding domain-like"/>
    <property type="match status" value="1"/>
</dbReference>
<reference evidence="1 2" key="1">
    <citation type="submission" date="2019-03" db="EMBL/GenBank/DDBJ databases">
        <authorList>
            <person name="Kim M.K.M."/>
        </authorList>
    </citation>
    <scope>NUCLEOTIDE SEQUENCE [LARGE SCALE GENOMIC DNA]</scope>
    <source>
        <strain evidence="1 2">17J68-15</strain>
    </source>
</reference>
<dbReference type="Proteomes" id="UP000295164">
    <property type="component" value="Unassembled WGS sequence"/>
</dbReference>
<dbReference type="GO" id="GO:0030246">
    <property type="term" value="F:carbohydrate binding"/>
    <property type="evidence" value="ECO:0007669"/>
    <property type="project" value="InterPro"/>
</dbReference>
<dbReference type="EMBL" id="SKFH01000027">
    <property type="protein sequence ID" value="TCZ68371.1"/>
    <property type="molecule type" value="Genomic_DNA"/>
</dbReference>
<evidence type="ECO:0000313" key="2">
    <source>
        <dbReference type="Proteomes" id="UP000295164"/>
    </source>
</evidence>
<keyword evidence="1" id="KW-0121">Carboxypeptidase</keyword>
<comment type="caution">
    <text evidence="1">The sequence shown here is derived from an EMBL/GenBank/DDBJ whole genome shotgun (WGS) entry which is preliminary data.</text>
</comment>